<feature type="compositionally biased region" description="Polar residues" evidence="6">
    <location>
        <begin position="128"/>
        <end position="139"/>
    </location>
</feature>
<evidence type="ECO:0000256" key="1">
    <source>
        <dbReference type="ARBA" id="ARBA00004123"/>
    </source>
</evidence>
<dbReference type="GO" id="GO:0070628">
    <property type="term" value="F:proteasome binding"/>
    <property type="evidence" value="ECO:0007669"/>
    <property type="project" value="TreeGrafter"/>
</dbReference>
<dbReference type="Proteomes" id="UP000664521">
    <property type="component" value="Unassembled WGS sequence"/>
</dbReference>
<gene>
    <name evidence="8" type="ORF">HETSPECPRED_009957</name>
</gene>
<dbReference type="PANTHER" id="PTHR12225:SF0">
    <property type="entry name" value="PROTEASOMAL UBIQUITIN RECEPTOR ADRM1"/>
    <property type="match status" value="1"/>
</dbReference>
<evidence type="ECO:0000313" key="9">
    <source>
        <dbReference type="Proteomes" id="UP000664521"/>
    </source>
</evidence>
<evidence type="ECO:0000256" key="5">
    <source>
        <dbReference type="ARBA" id="ARBA00023242"/>
    </source>
</evidence>
<evidence type="ECO:0000313" key="8">
    <source>
        <dbReference type="EMBL" id="CAF9935946.1"/>
    </source>
</evidence>
<dbReference type="PANTHER" id="PTHR12225">
    <property type="entry name" value="ADHESION REGULATING MOLECULE 1 110 KDA CELL MEMBRANE GLYCOPROTEIN"/>
    <property type="match status" value="1"/>
</dbReference>
<dbReference type="InterPro" id="IPR038633">
    <property type="entry name" value="Rpn13/ADRM1_Pru_sf"/>
</dbReference>
<dbReference type="InterPro" id="IPR038108">
    <property type="entry name" value="RPN13_DEUBAD_sf"/>
</dbReference>
<dbReference type="Gene3D" id="2.30.29.70">
    <property type="entry name" value="Proteasomal ubiquitin receptor Rpn13/ADRM1"/>
    <property type="match status" value="1"/>
</dbReference>
<dbReference type="GO" id="GO:0005737">
    <property type="term" value="C:cytoplasm"/>
    <property type="evidence" value="ECO:0007669"/>
    <property type="project" value="UniProtKB-SubCell"/>
</dbReference>
<dbReference type="Pfam" id="PF04683">
    <property type="entry name" value="Rpn13_ADRM1_Pru"/>
    <property type="match status" value="1"/>
</dbReference>
<dbReference type="Pfam" id="PF16550">
    <property type="entry name" value="RPN13_C"/>
    <property type="match status" value="1"/>
</dbReference>
<evidence type="ECO:0000256" key="3">
    <source>
        <dbReference type="ARBA" id="ARBA00022490"/>
    </source>
</evidence>
<keyword evidence="4" id="KW-0647">Proteasome</keyword>
<dbReference type="EMBL" id="CAJPDS010000087">
    <property type="protein sequence ID" value="CAF9935946.1"/>
    <property type="molecule type" value="Genomic_DNA"/>
</dbReference>
<organism evidence="8 9">
    <name type="scientific">Heterodermia speciosa</name>
    <dbReference type="NCBI Taxonomy" id="116794"/>
    <lineage>
        <taxon>Eukaryota</taxon>
        <taxon>Fungi</taxon>
        <taxon>Dikarya</taxon>
        <taxon>Ascomycota</taxon>
        <taxon>Pezizomycotina</taxon>
        <taxon>Lecanoromycetes</taxon>
        <taxon>OSLEUM clade</taxon>
        <taxon>Lecanoromycetidae</taxon>
        <taxon>Caliciales</taxon>
        <taxon>Physciaceae</taxon>
        <taxon>Heterodermia</taxon>
    </lineage>
</organism>
<dbReference type="Gene3D" id="1.10.2020.20">
    <property type="match status" value="1"/>
</dbReference>
<name>A0A8H3GAE4_9LECA</name>
<proteinExistence type="predicted"/>
<feature type="region of interest" description="Disordered" evidence="6">
    <location>
        <begin position="1"/>
        <end position="23"/>
    </location>
</feature>
<dbReference type="AlphaFoldDB" id="A0A8H3GAE4"/>
<keyword evidence="5" id="KW-0539">Nucleus</keyword>
<comment type="caution">
    <text evidence="8">The sequence shown here is derived from an EMBL/GenBank/DDBJ whole genome shotgun (WGS) entry which is preliminary data.</text>
</comment>
<sequence>MFPSDGRFLPYEHTPGADRKSPTNGRIYVLSFQSSTQKYFFWMQSKNQHPAGDPSWFSPRDLKYGEIVDRLLQGDQVNVQEEVSNIQDDHTGQGDGADHMDIDNSEPQGQADGVGNNGAKGEGASKESGANSGQSTGQGPTDAASKAVQDFLRSMQGNQALSNPLSRVQGKAFTTLPELLPPATTIPVIDHANEAFMDNLLGHLPPQLLLLSQEVDNMSSVDPNSETIKAATEALSMGQKREILRKVLRSPQFTQSLGSLTHAIRDGGLPSISEALGIPVENGGFLKRGGVPVGGGEAVESFVNGVREVVEKKSNESSQMDTT</sequence>
<dbReference type="FunFam" id="1.10.2020.20:FF:000004">
    <property type="entry name" value="WGS project CABT00000000 data, contig 2.6"/>
    <property type="match status" value="1"/>
</dbReference>
<dbReference type="InterPro" id="IPR032368">
    <property type="entry name" value="RPN13_DEUBAD"/>
</dbReference>
<evidence type="ECO:0000256" key="4">
    <source>
        <dbReference type="ARBA" id="ARBA00022942"/>
    </source>
</evidence>
<dbReference type="InterPro" id="IPR044868">
    <property type="entry name" value="Rpn13/ADRM1_Pru"/>
</dbReference>
<feature type="compositionally biased region" description="Basic and acidic residues" evidence="6">
    <location>
        <begin position="87"/>
        <end position="102"/>
    </location>
</feature>
<evidence type="ECO:0000256" key="2">
    <source>
        <dbReference type="ARBA" id="ARBA00004496"/>
    </source>
</evidence>
<protein>
    <recommendedName>
        <fullName evidence="7">Pru domain-containing protein</fullName>
    </recommendedName>
</protein>
<dbReference type="GO" id="GO:0005634">
    <property type="term" value="C:nucleus"/>
    <property type="evidence" value="ECO:0007669"/>
    <property type="project" value="UniProtKB-SubCell"/>
</dbReference>
<dbReference type="PROSITE" id="PS51917">
    <property type="entry name" value="PRU"/>
    <property type="match status" value="1"/>
</dbReference>
<keyword evidence="3" id="KW-0963">Cytoplasm</keyword>
<evidence type="ECO:0000256" key="6">
    <source>
        <dbReference type="SAM" id="MobiDB-lite"/>
    </source>
</evidence>
<comment type="subcellular location">
    <subcellularLocation>
        <location evidence="2">Cytoplasm</location>
    </subcellularLocation>
    <subcellularLocation>
        <location evidence="1">Nucleus</location>
    </subcellularLocation>
</comment>
<feature type="region of interest" description="Disordered" evidence="6">
    <location>
        <begin position="85"/>
        <end position="145"/>
    </location>
</feature>
<dbReference type="GO" id="GO:0061133">
    <property type="term" value="F:endopeptidase activator activity"/>
    <property type="evidence" value="ECO:0007669"/>
    <property type="project" value="TreeGrafter"/>
</dbReference>
<accession>A0A8H3GAE4</accession>
<evidence type="ECO:0000259" key="7">
    <source>
        <dbReference type="PROSITE" id="PS51917"/>
    </source>
</evidence>
<feature type="domain" description="Pru" evidence="7">
    <location>
        <begin position="1"/>
        <end position="75"/>
    </location>
</feature>
<dbReference type="GO" id="GO:0008541">
    <property type="term" value="C:proteasome regulatory particle, lid subcomplex"/>
    <property type="evidence" value="ECO:0007669"/>
    <property type="project" value="TreeGrafter"/>
</dbReference>
<reference evidence="8" key="1">
    <citation type="submission" date="2021-03" db="EMBL/GenBank/DDBJ databases">
        <authorList>
            <person name="Tagirdzhanova G."/>
        </authorList>
    </citation>
    <scope>NUCLEOTIDE SEQUENCE</scope>
</reference>
<dbReference type="InterPro" id="IPR006773">
    <property type="entry name" value="Rpn13/ADRM1"/>
</dbReference>
<dbReference type="OrthoDB" id="340431at2759"/>
<keyword evidence="9" id="KW-1185">Reference proteome</keyword>